<evidence type="ECO:0000313" key="1">
    <source>
        <dbReference type="EMBL" id="RKJ87597.1"/>
    </source>
</evidence>
<sequence>MILWPVVMDECRKQRFIGEDLFISLRNRRQLQYWLATVGERRQWQTGLAHSIVGMRFFASQMK</sequence>
<dbReference type="AlphaFoldDB" id="A0A3A9IXP6"/>
<organism evidence="1 2">
    <name type="scientific">Aeromonas veronii</name>
    <dbReference type="NCBI Taxonomy" id="654"/>
    <lineage>
        <taxon>Bacteria</taxon>
        <taxon>Pseudomonadati</taxon>
        <taxon>Pseudomonadota</taxon>
        <taxon>Gammaproteobacteria</taxon>
        <taxon>Aeromonadales</taxon>
        <taxon>Aeromonadaceae</taxon>
        <taxon>Aeromonas</taxon>
    </lineage>
</organism>
<proteinExistence type="predicted"/>
<dbReference type="EMBL" id="RAWX01000003">
    <property type="protein sequence ID" value="RKJ87597.1"/>
    <property type="molecule type" value="Genomic_DNA"/>
</dbReference>
<gene>
    <name evidence="1" type="ORF">D6R50_15185</name>
</gene>
<accession>A0A3A9IXP6</accession>
<name>A0A3A9IXP6_AERVE</name>
<dbReference type="Proteomes" id="UP000281725">
    <property type="component" value="Unassembled WGS sequence"/>
</dbReference>
<comment type="caution">
    <text evidence="1">The sequence shown here is derived from an EMBL/GenBank/DDBJ whole genome shotgun (WGS) entry which is preliminary data.</text>
</comment>
<evidence type="ECO:0000313" key="2">
    <source>
        <dbReference type="Proteomes" id="UP000281725"/>
    </source>
</evidence>
<reference evidence="1 2" key="1">
    <citation type="submission" date="2018-09" db="EMBL/GenBank/DDBJ databases">
        <title>Genome sequencing of Aeromonas veronii MS-17-88.</title>
        <authorList>
            <person name="Tekedar H.C."/>
            <person name="Arick M.A."/>
            <person name="Hsu C.-Y."/>
            <person name="Thrash A."/>
            <person name="Karsi A."/>
            <person name="Lawrence M.L."/>
            <person name="Abdelhamed H."/>
        </authorList>
    </citation>
    <scope>NUCLEOTIDE SEQUENCE [LARGE SCALE GENOMIC DNA]</scope>
    <source>
        <strain evidence="1 2">MS 17-88</strain>
    </source>
</reference>
<protein>
    <submittedName>
        <fullName evidence="1">Uncharacterized protein</fullName>
    </submittedName>
</protein>